<gene>
    <name evidence="2" type="ORF">PVK06_040122</name>
</gene>
<organism evidence="2 3">
    <name type="scientific">Gossypium arboreum</name>
    <name type="common">Tree cotton</name>
    <name type="synonym">Gossypium nanking</name>
    <dbReference type="NCBI Taxonomy" id="29729"/>
    <lineage>
        <taxon>Eukaryota</taxon>
        <taxon>Viridiplantae</taxon>
        <taxon>Streptophyta</taxon>
        <taxon>Embryophyta</taxon>
        <taxon>Tracheophyta</taxon>
        <taxon>Spermatophyta</taxon>
        <taxon>Magnoliopsida</taxon>
        <taxon>eudicotyledons</taxon>
        <taxon>Gunneridae</taxon>
        <taxon>Pentapetalae</taxon>
        <taxon>rosids</taxon>
        <taxon>malvids</taxon>
        <taxon>Malvales</taxon>
        <taxon>Malvaceae</taxon>
        <taxon>Malvoideae</taxon>
        <taxon>Gossypium</taxon>
    </lineage>
</organism>
<dbReference type="EMBL" id="JARKNE010000011">
    <property type="protein sequence ID" value="KAK5785529.1"/>
    <property type="molecule type" value="Genomic_DNA"/>
</dbReference>
<dbReference type="Proteomes" id="UP001358586">
    <property type="component" value="Chromosome 11"/>
</dbReference>
<sequence>MREEASIEGAFGAKFEDSRGKNKKINDETSHNNNNETYPPCLHCKKTNHLPKKCCWRPDIKCKKCGNIGHIEQVYKSQQNEEAKASIEQKEDEFFFVVTCFSNDSLLINSGYTNHMTNLSLFKELDKTIISKIKVGNGPLKIVKISIFYETIEFVIVDASLNMGIVREEKVVVQKRPAHLNRKRVRDRQEEEKGGCESWEGCKQRDIYKRYPLSSNGDV</sequence>
<feature type="compositionally biased region" description="Basic and acidic residues" evidence="1">
    <location>
        <begin position="14"/>
        <end position="30"/>
    </location>
</feature>
<reference evidence="2 3" key="1">
    <citation type="submission" date="2023-03" db="EMBL/GenBank/DDBJ databases">
        <title>WGS of Gossypium arboreum.</title>
        <authorList>
            <person name="Yu D."/>
        </authorList>
    </citation>
    <scope>NUCLEOTIDE SEQUENCE [LARGE SCALE GENOMIC DNA]</scope>
    <source>
        <tissue evidence="2">Leaf</tissue>
    </source>
</reference>
<dbReference type="SUPFAM" id="SSF57756">
    <property type="entry name" value="Retrovirus zinc finger-like domains"/>
    <property type="match status" value="1"/>
</dbReference>
<evidence type="ECO:0000313" key="3">
    <source>
        <dbReference type="Proteomes" id="UP001358586"/>
    </source>
</evidence>
<protein>
    <submittedName>
        <fullName evidence="2">Uncharacterized protein</fullName>
    </submittedName>
</protein>
<comment type="caution">
    <text evidence="2">The sequence shown here is derived from an EMBL/GenBank/DDBJ whole genome shotgun (WGS) entry which is preliminary data.</text>
</comment>
<accession>A0ABR0N4N0</accession>
<keyword evidence="3" id="KW-1185">Reference proteome</keyword>
<evidence type="ECO:0000313" key="2">
    <source>
        <dbReference type="EMBL" id="KAK5785529.1"/>
    </source>
</evidence>
<name>A0ABR0N4N0_GOSAR</name>
<feature type="region of interest" description="Disordered" evidence="1">
    <location>
        <begin position="1"/>
        <end position="32"/>
    </location>
</feature>
<evidence type="ECO:0000256" key="1">
    <source>
        <dbReference type="SAM" id="MobiDB-lite"/>
    </source>
</evidence>
<proteinExistence type="predicted"/>
<dbReference type="InterPro" id="IPR036875">
    <property type="entry name" value="Znf_CCHC_sf"/>
</dbReference>